<feature type="chain" id="PRO_5037883762" evidence="2">
    <location>
        <begin position="19"/>
        <end position="246"/>
    </location>
</feature>
<dbReference type="AlphaFoldDB" id="A0A968GER9"/>
<gene>
    <name evidence="3" type="ORF">HCT48_02940</name>
</gene>
<dbReference type="Proteomes" id="UP000778951">
    <property type="component" value="Unassembled WGS sequence"/>
</dbReference>
<feature type="compositionally biased region" description="Low complexity" evidence="1">
    <location>
        <begin position="195"/>
        <end position="207"/>
    </location>
</feature>
<sequence>MKKFALLLLLITIVSACATDTSIKYGDRDNWSVEMHFKVAHDASNRGAYKQAVAEYDEIIAKFPDKPDRVFEAQYEKGIVLYRYLKKYDEAFAIFSMLKAELENELTSMLPWMRVMVPIMYEQVEAKVLEKERKAEEKAQKSKVKEDAKAQKERLKELERERKAKEKESKSSSQQAQNPDSSKDKEDSTAANAPDDAQSGSESSSNDSTDDTDGANDSTEGSDEAEKPEEEKDDDWLPFSPFEPLG</sequence>
<dbReference type="PROSITE" id="PS51257">
    <property type="entry name" value="PROKAR_LIPOPROTEIN"/>
    <property type="match status" value="1"/>
</dbReference>
<reference evidence="3" key="1">
    <citation type="submission" date="2020-03" db="EMBL/GenBank/DDBJ databases">
        <title>Spirochaetal bacteria isolated from arthropods constitute a novel genus Entomospira genus novum within the order Spirochaetales.</title>
        <authorList>
            <person name="Grana-Miraglia L."/>
            <person name="Sikutova S."/>
            <person name="Fingerle V."/>
            <person name="Sing A."/>
            <person name="Castillo-Ramirez S."/>
            <person name="Margos G."/>
            <person name="Rudolf I."/>
        </authorList>
    </citation>
    <scope>NUCLEOTIDE SEQUENCE</scope>
    <source>
        <strain evidence="3">BR149</strain>
    </source>
</reference>
<dbReference type="InterPro" id="IPR011990">
    <property type="entry name" value="TPR-like_helical_dom_sf"/>
</dbReference>
<dbReference type="EMBL" id="JAATLM010000001">
    <property type="protein sequence ID" value="NIZ69168.1"/>
    <property type="molecule type" value="Genomic_DNA"/>
</dbReference>
<feature type="compositionally biased region" description="Acidic residues" evidence="1">
    <location>
        <begin position="208"/>
        <end position="236"/>
    </location>
</feature>
<keyword evidence="4" id="KW-1185">Reference proteome</keyword>
<comment type="caution">
    <text evidence="3">The sequence shown here is derived from an EMBL/GenBank/DDBJ whole genome shotgun (WGS) entry which is preliminary data.</text>
</comment>
<feature type="signal peptide" evidence="2">
    <location>
        <begin position="1"/>
        <end position="18"/>
    </location>
</feature>
<feature type="region of interest" description="Disordered" evidence="1">
    <location>
        <begin position="136"/>
        <end position="246"/>
    </location>
</feature>
<evidence type="ECO:0000313" key="3">
    <source>
        <dbReference type="EMBL" id="NIZ69168.1"/>
    </source>
</evidence>
<dbReference type="RefSeq" id="WP_167695267.1">
    <property type="nucleotide sequence ID" value="NZ_CP118181.1"/>
</dbReference>
<evidence type="ECO:0000313" key="4">
    <source>
        <dbReference type="Proteomes" id="UP000778951"/>
    </source>
</evidence>
<dbReference type="Gene3D" id="1.25.40.10">
    <property type="entry name" value="Tetratricopeptide repeat domain"/>
    <property type="match status" value="1"/>
</dbReference>
<keyword evidence="2" id="KW-0732">Signal</keyword>
<name>A0A968GER9_9SPIO</name>
<accession>A0A968GER9</accession>
<evidence type="ECO:0000256" key="1">
    <source>
        <dbReference type="SAM" id="MobiDB-lite"/>
    </source>
</evidence>
<protein>
    <submittedName>
        <fullName evidence="3">Uncharacterized protein</fullName>
    </submittedName>
</protein>
<feature type="compositionally biased region" description="Basic and acidic residues" evidence="1">
    <location>
        <begin position="136"/>
        <end position="170"/>
    </location>
</feature>
<evidence type="ECO:0000256" key="2">
    <source>
        <dbReference type="SAM" id="SignalP"/>
    </source>
</evidence>
<proteinExistence type="predicted"/>
<organism evidence="3 4">
    <name type="scientific">Entomospira culicis</name>
    <dbReference type="NCBI Taxonomy" id="2719989"/>
    <lineage>
        <taxon>Bacteria</taxon>
        <taxon>Pseudomonadati</taxon>
        <taxon>Spirochaetota</taxon>
        <taxon>Spirochaetia</taxon>
        <taxon>Spirochaetales</taxon>
        <taxon>Spirochaetaceae</taxon>
        <taxon>Entomospira</taxon>
    </lineage>
</organism>
<dbReference type="SUPFAM" id="SSF48452">
    <property type="entry name" value="TPR-like"/>
    <property type="match status" value="1"/>
</dbReference>